<evidence type="ECO:0000313" key="4">
    <source>
        <dbReference type="EMBL" id="KAE8676352.1"/>
    </source>
</evidence>
<dbReference type="GO" id="GO:0005516">
    <property type="term" value="F:calmodulin binding"/>
    <property type="evidence" value="ECO:0007669"/>
    <property type="project" value="UniProtKB-KW"/>
</dbReference>
<feature type="compositionally biased region" description="Gly residues" evidence="3">
    <location>
        <begin position="341"/>
        <end position="351"/>
    </location>
</feature>
<sequence>MGKTRDWVFVVMRAFSSDSKKESCLLRRSCHPYGRRRRSGRCCSAAAGAVHVTSEQGESSAKPLLKFVRAASLQRKYSEKIATEAVHGASVQHTSSEKKAAIKIQTAFRRYLAGRELRSLRLRSYIEGQSIKRQATTTMIRMQTLARVQSQIRARRLRMLEENQILQQQLQKNREKEVEEKNSSVSSKAVNQTLMDQQHNPQWEWSRLERWRADRPWEISTPYNAMLNTGNSNRLQRRHSSIGGFSSVREDESLGISAPDSPKSNAATVLAQTMKTRQSRLSSPSGVSGVQERGLAPAVNKRFSLPLKASTSTKHSGPPMEDNFTVVKDKVKKEGHLRNGGEAGSAGGKKM</sequence>
<organism evidence="4 5">
    <name type="scientific">Hibiscus syriacus</name>
    <name type="common">Rose of Sharon</name>
    <dbReference type="NCBI Taxonomy" id="106335"/>
    <lineage>
        <taxon>Eukaryota</taxon>
        <taxon>Viridiplantae</taxon>
        <taxon>Streptophyta</taxon>
        <taxon>Embryophyta</taxon>
        <taxon>Tracheophyta</taxon>
        <taxon>Spermatophyta</taxon>
        <taxon>Magnoliopsida</taxon>
        <taxon>eudicotyledons</taxon>
        <taxon>Gunneridae</taxon>
        <taxon>Pentapetalae</taxon>
        <taxon>rosids</taxon>
        <taxon>malvids</taxon>
        <taxon>Malvales</taxon>
        <taxon>Malvaceae</taxon>
        <taxon>Malvoideae</taxon>
        <taxon>Hibiscus</taxon>
    </lineage>
</organism>
<evidence type="ECO:0000313" key="5">
    <source>
        <dbReference type="Proteomes" id="UP000436088"/>
    </source>
</evidence>
<dbReference type="Pfam" id="PF00612">
    <property type="entry name" value="IQ"/>
    <property type="match status" value="1"/>
</dbReference>
<dbReference type="PROSITE" id="PS50096">
    <property type="entry name" value="IQ"/>
    <property type="match status" value="1"/>
</dbReference>
<dbReference type="InterPro" id="IPR000048">
    <property type="entry name" value="IQ_motif_EF-hand-BS"/>
</dbReference>
<evidence type="ECO:0000256" key="3">
    <source>
        <dbReference type="SAM" id="MobiDB-lite"/>
    </source>
</evidence>
<feature type="region of interest" description="Disordered" evidence="3">
    <location>
        <begin position="331"/>
        <end position="351"/>
    </location>
</feature>
<accession>A0A6A2XLH2</accession>
<comment type="caution">
    <text evidence="4">The sequence shown here is derived from an EMBL/GenBank/DDBJ whole genome shotgun (WGS) entry which is preliminary data.</text>
</comment>
<dbReference type="PANTHER" id="PTHR32295">
    <property type="entry name" value="IQ-DOMAIN 5-RELATED"/>
    <property type="match status" value="1"/>
</dbReference>
<dbReference type="Proteomes" id="UP000436088">
    <property type="component" value="Unassembled WGS sequence"/>
</dbReference>
<reference evidence="4" key="1">
    <citation type="submission" date="2019-09" db="EMBL/GenBank/DDBJ databases">
        <title>Draft genome information of white flower Hibiscus syriacus.</title>
        <authorList>
            <person name="Kim Y.-M."/>
        </authorList>
    </citation>
    <scope>NUCLEOTIDE SEQUENCE [LARGE SCALE GENOMIC DNA]</scope>
    <source>
        <strain evidence="4">YM2019G1</strain>
    </source>
</reference>
<evidence type="ECO:0000256" key="1">
    <source>
        <dbReference type="ARBA" id="ARBA00022860"/>
    </source>
</evidence>
<keyword evidence="5" id="KW-1185">Reference proteome</keyword>
<keyword evidence="1" id="KW-0112">Calmodulin-binding</keyword>
<dbReference type="PANTHER" id="PTHR32295:SF216">
    <property type="entry name" value="PROTEIN IQ-DOMAIN 3"/>
    <property type="match status" value="1"/>
</dbReference>
<dbReference type="Gene3D" id="1.20.5.190">
    <property type="match status" value="1"/>
</dbReference>
<dbReference type="AlphaFoldDB" id="A0A6A2XLH2"/>
<comment type="similarity">
    <text evidence="2">Belongs to the IQD family.</text>
</comment>
<dbReference type="EMBL" id="VEPZ02001385">
    <property type="protein sequence ID" value="KAE8676352.1"/>
    <property type="molecule type" value="Genomic_DNA"/>
</dbReference>
<evidence type="ECO:0000256" key="2">
    <source>
        <dbReference type="ARBA" id="ARBA00024341"/>
    </source>
</evidence>
<name>A0A6A2XLH2_HIBSY</name>
<proteinExistence type="inferred from homology"/>
<protein>
    <submittedName>
        <fullName evidence="4">Cyclin-L2</fullName>
    </submittedName>
</protein>
<gene>
    <name evidence="4" type="ORF">F3Y22_tig00111617pilonHSYRG00010</name>
</gene>